<comment type="caution">
    <text evidence="8">The sequence shown here is derived from an EMBL/GenBank/DDBJ whole genome shotgun (WGS) entry which is preliminary data.</text>
</comment>
<protein>
    <recommendedName>
        <fullName evidence="6">TVP38/TMEM64 family membrane protein</fullName>
    </recommendedName>
</protein>
<evidence type="ECO:0000256" key="1">
    <source>
        <dbReference type="ARBA" id="ARBA00004651"/>
    </source>
</evidence>
<keyword evidence="5 6" id="KW-0472">Membrane</keyword>
<dbReference type="OrthoDB" id="9812980at2"/>
<comment type="similarity">
    <text evidence="6">Belongs to the TVP38/TMEM64 family.</text>
</comment>
<keyword evidence="3 6" id="KW-0812">Transmembrane</keyword>
<dbReference type="PANTHER" id="PTHR12677">
    <property type="entry name" value="GOLGI APPARATUS MEMBRANE PROTEIN TVP38-RELATED"/>
    <property type="match status" value="1"/>
</dbReference>
<evidence type="ECO:0000256" key="4">
    <source>
        <dbReference type="ARBA" id="ARBA00022989"/>
    </source>
</evidence>
<dbReference type="AlphaFoldDB" id="A0A558DQE7"/>
<feature type="domain" description="VTT" evidence="7">
    <location>
        <begin position="57"/>
        <end position="172"/>
    </location>
</feature>
<reference evidence="8 9" key="1">
    <citation type="submission" date="2019-07" db="EMBL/GenBank/DDBJ databases">
        <title>The pathways for chlorine oxyanion respiration interact through the shared metabolite chlorate.</title>
        <authorList>
            <person name="Barnum T.P."/>
            <person name="Cheng Y."/>
            <person name="Hill K.A."/>
            <person name="Lucas L.N."/>
            <person name="Carlson H.K."/>
            <person name="Coates J.D."/>
        </authorList>
    </citation>
    <scope>NUCLEOTIDE SEQUENCE [LARGE SCALE GENOMIC DNA]</scope>
    <source>
        <strain evidence="8 9">BK-1</strain>
    </source>
</reference>
<gene>
    <name evidence="8" type="ORF">FHP88_12110</name>
</gene>
<keyword evidence="4 6" id="KW-1133">Transmembrane helix</keyword>
<feature type="transmembrane region" description="Helical" evidence="6">
    <location>
        <begin position="77"/>
        <end position="98"/>
    </location>
</feature>
<dbReference type="Pfam" id="PF09335">
    <property type="entry name" value="VTT_dom"/>
    <property type="match status" value="1"/>
</dbReference>
<dbReference type="InterPro" id="IPR032816">
    <property type="entry name" value="VTT_dom"/>
</dbReference>
<dbReference type="Proteomes" id="UP000316649">
    <property type="component" value="Unassembled WGS sequence"/>
</dbReference>
<name>A0A558DQE7_9GAMM</name>
<evidence type="ECO:0000256" key="6">
    <source>
        <dbReference type="RuleBase" id="RU366058"/>
    </source>
</evidence>
<organism evidence="8 9">
    <name type="scientific">Sedimenticola selenatireducens</name>
    <dbReference type="NCBI Taxonomy" id="191960"/>
    <lineage>
        <taxon>Bacteria</taxon>
        <taxon>Pseudomonadati</taxon>
        <taxon>Pseudomonadota</taxon>
        <taxon>Gammaproteobacteria</taxon>
        <taxon>Chromatiales</taxon>
        <taxon>Sedimenticolaceae</taxon>
        <taxon>Sedimenticola</taxon>
    </lineage>
</organism>
<keyword evidence="2 6" id="KW-1003">Cell membrane</keyword>
<feature type="transmembrane region" description="Helical" evidence="6">
    <location>
        <begin position="118"/>
        <end position="139"/>
    </location>
</feature>
<comment type="subcellular location">
    <subcellularLocation>
        <location evidence="1 6">Cell membrane</location>
        <topology evidence="1 6">Multi-pass membrane protein</topology>
    </subcellularLocation>
</comment>
<sequence length="207" mass="22169">MLFVLALVAIYYFLQERGVLSLITDADKLKSWVNDLGYVGPVIIIAIMAIAVIINPIPSAPIALAAGAVYGHSWGTLYVVAGATIGAVGAFLIARSVGQELLIRVFGKKIMLGWLGSQNILMGLVFVSRLIPFLSFDLVSYGAGLTRIKTWRFILATVMGLVPASFLLTHFGGEMAAANLNDAMIVLLIVGSVTILPIAIMTYLKRT</sequence>
<feature type="transmembrane region" description="Helical" evidence="6">
    <location>
        <begin position="151"/>
        <end position="171"/>
    </location>
</feature>
<evidence type="ECO:0000256" key="5">
    <source>
        <dbReference type="ARBA" id="ARBA00023136"/>
    </source>
</evidence>
<dbReference type="EMBL" id="VMNH01000014">
    <property type="protein sequence ID" value="TVO73031.1"/>
    <property type="molecule type" value="Genomic_DNA"/>
</dbReference>
<accession>A0A558DQE7</accession>
<feature type="transmembrane region" description="Helical" evidence="6">
    <location>
        <begin position="183"/>
        <end position="204"/>
    </location>
</feature>
<keyword evidence="9" id="KW-1185">Reference proteome</keyword>
<evidence type="ECO:0000259" key="7">
    <source>
        <dbReference type="Pfam" id="PF09335"/>
    </source>
</evidence>
<evidence type="ECO:0000313" key="9">
    <source>
        <dbReference type="Proteomes" id="UP000316649"/>
    </source>
</evidence>
<evidence type="ECO:0000256" key="3">
    <source>
        <dbReference type="ARBA" id="ARBA00022692"/>
    </source>
</evidence>
<dbReference type="GO" id="GO:0005886">
    <property type="term" value="C:plasma membrane"/>
    <property type="evidence" value="ECO:0007669"/>
    <property type="project" value="UniProtKB-SubCell"/>
</dbReference>
<feature type="transmembrane region" description="Helical" evidence="6">
    <location>
        <begin position="37"/>
        <end position="57"/>
    </location>
</feature>
<dbReference type="PANTHER" id="PTHR12677:SF59">
    <property type="entry name" value="GOLGI APPARATUS MEMBRANE PROTEIN TVP38-RELATED"/>
    <property type="match status" value="1"/>
</dbReference>
<evidence type="ECO:0000313" key="8">
    <source>
        <dbReference type="EMBL" id="TVO73031.1"/>
    </source>
</evidence>
<proteinExistence type="inferred from homology"/>
<dbReference type="InterPro" id="IPR015414">
    <property type="entry name" value="TMEM64"/>
</dbReference>
<evidence type="ECO:0000256" key="2">
    <source>
        <dbReference type="ARBA" id="ARBA00022475"/>
    </source>
</evidence>